<gene>
    <name evidence="1" type="ORF">DFP97_1752</name>
</gene>
<dbReference type="Proteomes" id="UP000252415">
    <property type="component" value="Unassembled WGS sequence"/>
</dbReference>
<organism evidence="1 2">
    <name type="scientific">Paenibacillus prosopidis</name>
    <dbReference type="NCBI Taxonomy" id="630520"/>
    <lineage>
        <taxon>Bacteria</taxon>
        <taxon>Bacillati</taxon>
        <taxon>Bacillota</taxon>
        <taxon>Bacilli</taxon>
        <taxon>Bacillales</taxon>
        <taxon>Paenibacillaceae</taxon>
        <taxon>Paenibacillus</taxon>
    </lineage>
</organism>
<sequence length="125" mass="13902">MLRLVIIIVFLGSFLVGCGNSIESFEGQIEKVETNRFIVDCSDEANKGKRGAIIDIGYGCPVQFTDQTTFRNESGNSLKMSDFSPSSIVNVILVKPVNIRKNIEKEKSFVLTAKEIVLLTRAEDR</sequence>
<reference evidence="1 2" key="1">
    <citation type="submission" date="2018-07" db="EMBL/GenBank/DDBJ databases">
        <title>Genomic Encyclopedia of Type Strains, Phase III (KMG-III): the genomes of soil and plant-associated and newly described type strains.</title>
        <authorList>
            <person name="Whitman W."/>
        </authorList>
    </citation>
    <scope>NUCLEOTIDE SEQUENCE [LARGE SCALE GENOMIC DNA]</scope>
    <source>
        <strain evidence="1 2">CECT 7506</strain>
    </source>
</reference>
<accession>A0A368VCU7</accession>
<proteinExistence type="predicted"/>
<evidence type="ECO:0000313" key="1">
    <source>
        <dbReference type="EMBL" id="RCW39107.1"/>
    </source>
</evidence>
<comment type="caution">
    <text evidence="1">The sequence shown here is derived from an EMBL/GenBank/DDBJ whole genome shotgun (WGS) entry which is preliminary data.</text>
</comment>
<dbReference type="AlphaFoldDB" id="A0A368VCU7"/>
<name>A0A368VCU7_9BACL</name>
<evidence type="ECO:0008006" key="3">
    <source>
        <dbReference type="Google" id="ProtNLM"/>
    </source>
</evidence>
<protein>
    <recommendedName>
        <fullName evidence="3">Lipoprotein</fullName>
    </recommendedName>
</protein>
<keyword evidence="2" id="KW-1185">Reference proteome</keyword>
<dbReference type="OrthoDB" id="2663534at2"/>
<dbReference type="EMBL" id="QPJD01000075">
    <property type="protein sequence ID" value="RCW39107.1"/>
    <property type="molecule type" value="Genomic_DNA"/>
</dbReference>
<evidence type="ECO:0000313" key="2">
    <source>
        <dbReference type="Proteomes" id="UP000252415"/>
    </source>
</evidence>
<dbReference type="RefSeq" id="WP_114384371.1">
    <property type="nucleotide sequence ID" value="NZ_QPJD01000075.1"/>
</dbReference>
<dbReference type="PROSITE" id="PS51257">
    <property type="entry name" value="PROKAR_LIPOPROTEIN"/>
    <property type="match status" value="1"/>
</dbReference>